<evidence type="ECO:0000313" key="2">
    <source>
        <dbReference type="EMBL" id="SFB44617.1"/>
    </source>
</evidence>
<gene>
    <name evidence="2" type="ORF">SAMN04488528_10602</name>
</gene>
<accession>A0A1I1B3G9</accession>
<reference evidence="2 3" key="1">
    <citation type="submission" date="2016-10" db="EMBL/GenBank/DDBJ databases">
        <authorList>
            <person name="de Groot N.N."/>
        </authorList>
    </citation>
    <scope>NUCLEOTIDE SEQUENCE [LARGE SCALE GENOMIC DNA]</scope>
    <source>
        <strain evidence="2 3">DSM 12271</strain>
    </source>
</reference>
<protein>
    <recommendedName>
        <fullName evidence="1">Integrase catalytic domain-containing protein</fullName>
    </recommendedName>
</protein>
<dbReference type="PROSITE" id="PS50994">
    <property type="entry name" value="INTEGRASE"/>
    <property type="match status" value="1"/>
</dbReference>
<dbReference type="AlphaFoldDB" id="A0A1I1B3G9"/>
<dbReference type="InterPro" id="IPR001584">
    <property type="entry name" value="Integrase_cat-core"/>
</dbReference>
<proteinExistence type="predicted"/>
<feature type="domain" description="Integrase catalytic" evidence="1">
    <location>
        <begin position="21"/>
        <end position="91"/>
    </location>
</feature>
<dbReference type="RefSeq" id="WP_242948469.1">
    <property type="nucleotide sequence ID" value="NZ_FOKI01000060.1"/>
</dbReference>
<evidence type="ECO:0000313" key="3">
    <source>
        <dbReference type="Proteomes" id="UP000198619"/>
    </source>
</evidence>
<dbReference type="SUPFAM" id="SSF53098">
    <property type="entry name" value="Ribonuclease H-like"/>
    <property type="match status" value="1"/>
</dbReference>
<organism evidence="2 3">
    <name type="scientific">Clostridium frigidicarnis</name>
    <dbReference type="NCBI Taxonomy" id="84698"/>
    <lineage>
        <taxon>Bacteria</taxon>
        <taxon>Bacillati</taxon>
        <taxon>Bacillota</taxon>
        <taxon>Clostridia</taxon>
        <taxon>Eubacteriales</taxon>
        <taxon>Clostridiaceae</taxon>
        <taxon>Clostridium</taxon>
    </lineage>
</organism>
<dbReference type="InterPro" id="IPR036397">
    <property type="entry name" value="RNaseH_sf"/>
</dbReference>
<sequence>MQHHRGNTRPPETIKLPTTYIADGPNRVWAWDITWLNTYTSGLYFKLYVIVDIYSRKIVEWEVWSEEIGELAAKLVERAMLTHTLNPTLKR</sequence>
<dbReference type="Gene3D" id="3.30.420.10">
    <property type="entry name" value="Ribonuclease H-like superfamily/Ribonuclease H"/>
    <property type="match status" value="1"/>
</dbReference>
<name>A0A1I1B3G9_9CLOT</name>
<keyword evidence="3" id="KW-1185">Reference proteome</keyword>
<dbReference type="EMBL" id="FOKI01000060">
    <property type="protein sequence ID" value="SFB44617.1"/>
    <property type="molecule type" value="Genomic_DNA"/>
</dbReference>
<dbReference type="Proteomes" id="UP000198619">
    <property type="component" value="Unassembled WGS sequence"/>
</dbReference>
<evidence type="ECO:0000259" key="1">
    <source>
        <dbReference type="PROSITE" id="PS50994"/>
    </source>
</evidence>
<dbReference type="InterPro" id="IPR012337">
    <property type="entry name" value="RNaseH-like_sf"/>
</dbReference>
<dbReference type="GO" id="GO:0003676">
    <property type="term" value="F:nucleic acid binding"/>
    <property type="evidence" value="ECO:0007669"/>
    <property type="project" value="InterPro"/>
</dbReference>
<dbReference type="Pfam" id="PF00665">
    <property type="entry name" value="rve"/>
    <property type="match status" value="1"/>
</dbReference>
<dbReference type="STRING" id="84698.SAMN04488528_10602"/>
<dbReference type="GO" id="GO:0015074">
    <property type="term" value="P:DNA integration"/>
    <property type="evidence" value="ECO:0007669"/>
    <property type="project" value="InterPro"/>
</dbReference>